<dbReference type="EMBL" id="BMID01000001">
    <property type="protein sequence ID" value="GFZ99555.1"/>
    <property type="molecule type" value="Genomic_DNA"/>
</dbReference>
<organism evidence="1 2">
    <name type="scientific">Blastomonas marina</name>
    <dbReference type="NCBI Taxonomy" id="1867408"/>
    <lineage>
        <taxon>Bacteria</taxon>
        <taxon>Pseudomonadati</taxon>
        <taxon>Pseudomonadota</taxon>
        <taxon>Alphaproteobacteria</taxon>
        <taxon>Sphingomonadales</taxon>
        <taxon>Sphingomonadaceae</taxon>
        <taxon>Blastomonas</taxon>
    </lineage>
</organism>
<proteinExistence type="predicted"/>
<name>A0ABQ1F5U4_9SPHN</name>
<evidence type="ECO:0000313" key="2">
    <source>
        <dbReference type="Proteomes" id="UP000603317"/>
    </source>
</evidence>
<evidence type="ECO:0000313" key="1">
    <source>
        <dbReference type="EMBL" id="GFZ99555.1"/>
    </source>
</evidence>
<reference evidence="2" key="1">
    <citation type="journal article" date="2019" name="Int. J. Syst. Evol. Microbiol.">
        <title>The Global Catalogue of Microorganisms (GCM) 10K type strain sequencing project: providing services to taxonomists for standard genome sequencing and annotation.</title>
        <authorList>
            <consortium name="The Broad Institute Genomics Platform"/>
            <consortium name="The Broad Institute Genome Sequencing Center for Infectious Disease"/>
            <person name="Wu L."/>
            <person name="Ma J."/>
        </authorList>
    </citation>
    <scope>NUCLEOTIDE SEQUENCE [LARGE SCALE GENOMIC DNA]</scope>
    <source>
        <strain evidence="2">CGMCC 1.15297</strain>
    </source>
</reference>
<accession>A0ABQ1F5U4</accession>
<keyword evidence="2" id="KW-1185">Reference proteome</keyword>
<comment type="caution">
    <text evidence="1">The sequence shown here is derived from an EMBL/GenBank/DDBJ whole genome shotgun (WGS) entry which is preliminary data.</text>
</comment>
<dbReference type="Proteomes" id="UP000603317">
    <property type="component" value="Unassembled WGS sequence"/>
</dbReference>
<gene>
    <name evidence="1" type="ORF">GCM10010923_04890</name>
</gene>
<dbReference type="RefSeq" id="WP_188641191.1">
    <property type="nucleotide sequence ID" value="NZ_BMID01000001.1"/>
</dbReference>
<sequence>MPDKPTPTPSEGADDGRELDAFMGAVISFASNIGKAATKAGGDGDESVVIGHNAMLVERNFAKVRGFTKENFSRLNAQDRVVLNEFLAMTDATEMARSGEKLAVQQLRSGRVGKGILTWISKYLTEIKKLIGWILGLFNGGKPPKWWTKIEQLIDELWNMLVELLGMIFGFDASALARELSQGEVNYLNEQLAVARLQNEYDRAGKSDED</sequence>
<protein>
    <submittedName>
        <fullName evidence="1">Uncharacterized protein</fullName>
    </submittedName>
</protein>